<evidence type="ECO:0000256" key="5">
    <source>
        <dbReference type="ARBA" id="ARBA00023014"/>
    </source>
</evidence>
<keyword evidence="4" id="KW-0408">Iron</keyword>
<dbReference type="Pfam" id="PF13450">
    <property type="entry name" value="NAD_binding_8"/>
    <property type="match status" value="1"/>
</dbReference>
<sequence>MRRMVMDGERVRAWEARCVEEQPPACVLSCPLRVDARSMMEKMAQGAFAEALAIYARVVPFPAILSRICDRPCETSCRRGEAGGAVQIRALEQACVTGYYGTLRRTPQKSRKPRRIAVIGAGLAGLTAAFDLAMKGNAVEVFEAAAEPLPRLRQEHGATLPPSVVVTELDMLARIGVALHCDTRITGGDSPLGLSRLIDTHDAVVLATGAAAAGWAGLGDLPGLDLAPDGAPAIDPLTHATSHPKLFSGGTHAAGTSAIVSMRDGRRAAVSIDRLLQGASLTANRTDGSSGPSCLYTNVAAHAPVAPVVPSDPGQGYDTTEAIREAARCFPCRCQECVRACAFLAHYKTYPKRTVREIYNNDCIVMGTRKSNRMVNSCTLCGLCATVCPNDLPVGEVCLEARQSMVEKGRMPASHHEFALRDMAYSRSGLVAFHRHQPGHDSSAAVFFPGCQLVASAPEHVARVYRHLAGTLPGGVGLMIECCGAPAHWAGRRDLHAEVLAGLRTHWEALGRPRIITACSTCLGMFQDFAPEMAPEPVWTVLARIGWPADAAQAPGRHLAIHDPCTARSAAGMQQAVRDLAAGLGVVLQELGGADHTTCCGYGGLVSFANPEVANKIVDQRAGASEADYLVYCAMCRDNFARRGKRAVHLLDLAFPPADGTDPAGRPDPGFSRRRDNRARFRTTMLRDVWGETMSDPVPDLPLTIADDVRADMERRLILVEDVAETIAHAERGGRKLRDPASGRLVATHRIGNVTIWVEYAVAPAGIVVHRAYSHRMVVEAKP</sequence>
<dbReference type="GO" id="GO:0046872">
    <property type="term" value="F:metal ion binding"/>
    <property type="evidence" value="ECO:0007669"/>
    <property type="project" value="UniProtKB-KW"/>
</dbReference>
<keyword evidence="2" id="KW-0479">Metal-binding</keyword>
<dbReference type="NCBIfam" id="NF045663">
    <property type="entry name" value="diclust_near_Sec"/>
    <property type="match status" value="1"/>
</dbReference>
<evidence type="ECO:0000256" key="2">
    <source>
        <dbReference type="ARBA" id="ARBA00022723"/>
    </source>
</evidence>
<dbReference type="OrthoDB" id="9803192at2"/>
<evidence type="ECO:0000256" key="1">
    <source>
        <dbReference type="ARBA" id="ARBA00022485"/>
    </source>
</evidence>
<organism evidence="7 8">
    <name type="scientific">Rhodovastum atsumiense</name>
    <dbReference type="NCBI Taxonomy" id="504468"/>
    <lineage>
        <taxon>Bacteria</taxon>
        <taxon>Pseudomonadati</taxon>
        <taxon>Pseudomonadota</taxon>
        <taxon>Alphaproteobacteria</taxon>
        <taxon>Acetobacterales</taxon>
        <taxon>Acetobacteraceae</taxon>
        <taxon>Rhodovastum</taxon>
    </lineage>
</organism>
<evidence type="ECO:0000259" key="6">
    <source>
        <dbReference type="PROSITE" id="PS51379"/>
    </source>
</evidence>
<dbReference type="PANTHER" id="PTHR43255">
    <property type="entry name" value="IRON-SULFUR-BINDING OXIDOREDUCTASE FADF-RELATED-RELATED"/>
    <property type="match status" value="1"/>
</dbReference>
<dbReference type="AlphaFoldDB" id="A0A5M6IW57"/>
<evidence type="ECO:0000256" key="3">
    <source>
        <dbReference type="ARBA" id="ARBA00023002"/>
    </source>
</evidence>
<name>A0A5M6IW57_9PROT</name>
<proteinExistence type="predicted"/>
<keyword evidence="8" id="KW-1185">Reference proteome</keyword>
<dbReference type="InterPro" id="IPR017896">
    <property type="entry name" value="4Fe4S_Fe-S-bd"/>
</dbReference>
<dbReference type="Gene3D" id="3.50.50.60">
    <property type="entry name" value="FAD/NAD(P)-binding domain"/>
    <property type="match status" value="1"/>
</dbReference>
<evidence type="ECO:0000256" key="4">
    <source>
        <dbReference type="ARBA" id="ARBA00023004"/>
    </source>
</evidence>
<accession>A0A5M6IW57</accession>
<dbReference type="PANTHER" id="PTHR43255:SF1">
    <property type="entry name" value="IRON-SULFUR-BINDING OXIDOREDUCTASE FADF-RELATED"/>
    <property type="match status" value="1"/>
</dbReference>
<keyword evidence="3" id="KW-0560">Oxidoreductase</keyword>
<gene>
    <name evidence="7" type="ORF">F1189_11095</name>
</gene>
<dbReference type="Pfam" id="PF13534">
    <property type="entry name" value="Fer4_17"/>
    <property type="match status" value="1"/>
</dbReference>
<dbReference type="Proteomes" id="UP000325255">
    <property type="component" value="Unassembled WGS sequence"/>
</dbReference>
<dbReference type="InterPro" id="IPR028261">
    <property type="entry name" value="DPD_II"/>
</dbReference>
<dbReference type="EMBL" id="VWPK01000014">
    <property type="protein sequence ID" value="KAA5612199.1"/>
    <property type="molecule type" value="Genomic_DNA"/>
</dbReference>
<feature type="domain" description="4Fe-4S ferredoxin-type" evidence="6">
    <location>
        <begin position="367"/>
        <end position="397"/>
    </location>
</feature>
<dbReference type="InterPro" id="IPR036188">
    <property type="entry name" value="FAD/NAD-bd_sf"/>
</dbReference>
<dbReference type="Gene3D" id="1.10.1060.10">
    <property type="entry name" value="Alpha-helical ferredoxin"/>
    <property type="match status" value="2"/>
</dbReference>
<dbReference type="SUPFAM" id="SSF46548">
    <property type="entry name" value="alpha-helical ferredoxin"/>
    <property type="match status" value="2"/>
</dbReference>
<dbReference type="GO" id="GO:0016491">
    <property type="term" value="F:oxidoreductase activity"/>
    <property type="evidence" value="ECO:0007669"/>
    <property type="project" value="UniProtKB-KW"/>
</dbReference>
<comment type="caution">
    <text evidence="7">The sequence shown here is derived from an EMBL/GenBank/DDBJ whole genome shotgun (WGS) entry which is preliminary data.</text>
</comment>
<dbReference type="GO" id="GO:0051539">
    <property type="term" value="F:4 iron, 4 sulfur cluster binding"/>
    <property type="evidence" value="ECO:0007669"/>
    <property type="project" value="UniProtKB-KW"/>
</dbReference>
<dbReference type="InterPro" id="IPR004017">
    <property type="entry name" value="Cys_rich_dom"/>
</dbReference>
<evidence type="ECO:0000313" key="7">
    <source>
        <dbReference type="EMBL" id="KAA5612199.1"/>
    </source>
</evidence>
<dbReference type="PROSITE" id="PS51379">
    <property type="entry name" value="4FE4S_FER_2"/>
    <property type="match status" value="1"/>
</dbReference>
<keyword evidence="5" id="KW-0411">Iron-sulfur</keyword>
<dbReference type="Pfam" id="PF02754">
    <property type="entry name" value="CCG"/>
    <property type="match status" value="2"/>
</dbReference>
<dbReference type="GO" id="GO:0005886">
    <property type="term" value="C:plasma membrane"/>
    <property type="evidence" value="ECO:0007669"/>
    <property type="project" value="TreeGrafter"/>
</dbReference>
<evidence type="ECO:0000313" key="8">
    <source>
        <dbReference type="Proteomes" id="UP000325255"/>
    </source>
</evidence>
<dbReference type="InterPro" id="IPR009051">
    <property type="entry name" value="Helical_ferredxn"/>
</dbReference>
<dbReference type="SUPFAM" id="SSF51905">
    <property type="entry name" value="FAD/NAD(P)-binding domain"/>
    <property type="match status" value="1"/>
</dbReference>
<dbReference type="PROSITE" id="PS00198">
    <property type="entry name" value="4FE4S_FER_1"/>
    <property type="match status" value="1"/>
</dbReference>
<dbReference type="Pfam" id="PF14691">
    <property type="entry name" value="Fer4_20"/>
    <property type="match status" value="1"/>
</dbReference>
<dbReference type="InterPro" id="IPR051460">
    <property type="entry name" value="HdrC_iron-sulfur_subunit"/>
</dbReference>
<dbReference type="InterPro" id="IPR017900">
    <property type="entry name" value="4Fe4S_Fe_S_CS"/>
</dbReference>
<reference evidence="7 8" key="1">
    <citation type="submission" date="2019-09" db="EMBL/GenBank/DDBJ databases">
        <title>Genome sequence of Rhodovastum atsumiense, a diverse member of the Acetobacteraceae family of non-sulfur purple photosynthetic bacteria.</title>
        <authorList>
            <person name="Meyer T."/>
            <person name="Kyndt J."/>
        </authorList>
    </citation>
    <scope>NUCLEOTIDE SEQUENCE [LARGE SCALE GENOMIC DNA]</scope>
    <source>
        <strain evidence="7 8">DSM 21279</strain>
    </source>
</reference>
<protein>
    <submittedName>
        <fullName evidence="7">NAD(P)-binding protein</fullName>
    </submittedName>
</protein>
<keyword evidence="1" id="KW-0004">4Fe-4S</keyword>